<dbReference type="SUPFAM" id="SSF46689">
    <property type="entry name" value="Homeodomain-like"/>
    <property type="match status" value="1"/>
</dbReference>
<sequence length="207" mass="22138">MAVARVDPSARRVRRTPEVARAEILAAAREVLEGGSAADFTVAAVMSRTAMTRKTFYVHFADRGELIRALVGPLRTELDATLQRWSGAADPVAAGSEALAAAARMYVRHATLLRAVWWSAADDAEVAQARATLLAPLVAVGTRLLVDQRGFDDDRARGVALALATMNVHVLLALGPSATTDERDAATRALREVWTSVVLPRTPTADT</sequence>
<dbReference type="Proteomes" id="UP001201873">
    <property type="component" value="Unassembled WGS sequence"/>
</dbReference>
<keyword evidence="1 2" id="KW-0238">DNA-binding</keyword>
<dbReference type="InterPro" id="IPR001647">
    <property type="entry name" value="HTH_TetR"/>
</dbReference>
<gene>
    <name evidence="4" type="ORF">MXD59_15090</name>
</gene>
<evidence type="ECO:0000259" key="3">
    <source>
        <dbReference type="PROSITE" id="PS50977"/>
    </source>
</evidence>
<evidence type="ECO:0000256" key="1">
    <source>
        <dbReference type="ARBA" id="ARBA00023125"/>
    </source>
</evidence>
<dbReference type="Gene3D" id="1.10.10.60">
    <property type="entry name" value="Homeodomain-like"/>
    <property type="match status" value="1"/>
</dbReference>
<dbReference type="PROSITE" id="PS50977">
    <property type="entry name" value="HTH_TETR_2"/>
    <property type="match status" value="1"/>
</dbReference>
<protein>
    <submittedName>
        <fullName evidence="4">TetR/AcrR family transcriptional regulator</fullName>
    </submittedName>
</protein>
<feature type="domain" description="HTH tetR-type" evidence="3">
    <location>
        <begin position="18"/>
        <end position="78"/>
    </location>
</feature>
<feature type="DNA-binding region" description="H-T-H motif" evidence="2">
    <location>
        <begin position="41"/>
        <end position="60"/>
    </location>
</feature>
<dbReference type="EMBL" id="JALKFT010000014">
    <property type="protein sequence ID" value="MCK9877083.1"/>
    <property type="molecule type" value="Genomic_DNA"/>
</dbReference>
<dbReference type="InterPro" id="IPR009057">
    <property type="entry name" value="Homeodomain-like_sf"/>
</dbReference>
<comment type="caution">
    <text evidence="4">The sequence shown here is derived from an EMBL/GenBank/DDBJ whole genome shotgun (WGS) entry which is preliminary data.</text>
</comment>
<proteinExistence type="predicted"/>
<evidence type="ECO:0000313" key="5">
    <source>
        <dbReference type="Proteomes" id="UP001201873"/>
    </source>
</evidence>
<evidence type="ECO:0000256" key="2">
    <source>
        <dbReference type="PROSITE-ProRule" id="PRU00335"/>
    </source>
</evidence>
<dbReference type="Pfam" id="PF00440">
    <property type="entry name" value="TetR_N"/>
    <property type="match status" value="1"/>
</dbReference>
<evidence type="ECO:0000313" key="4">
    <source>
        <dbReference type="EMBL" id="MCK9877083.1"/>
    </source>
</evidence>
<organism evidence="4 5">
    <name type="scientific">Frankia umida</name>
    <dbReference type="NCBI Taxonomy" id="573489"/>
    <lineage>
        <taxon>Bacteria</taxon>
        <taxon>Bacillati</taxon>
        <taxon>Actinomycetota</taxon>
        <taxon>Actinomycetes</taxon>
        <taxon>Frankiales</taxon>
        <taxon>Frankiaceae</taxon>
        <taxon>Frankia</taxon>
    </lineage>
</organism>
<keyword evidence="5" id="KW-1185">Reference proteome</keyword>
<dbReference type="RefSeq" id="WP_248825374.1">
    <property type="nucleotide sequence ID" value="NZ_JALKFT010000014.1"/>
</dbReference>
<name>A0ABT0K1E6_9ACTN</name>
<accession>A0ABT0K1E6</accession>
<reference evidence="4 5" key="1">
    <citation type="submission" date="2022-04" db="EMBL/GenBank/DDBJ databases">
        <title>Genome diversity in the genus Frankia.</title>
        <authorList>
            <person name="Carlos-Shanley C."/>
            <person name="Hahn D."/>
        </authorList>
    </citation>
    <scope>NUCLEOTIDE SEQUENCE [LARGE SCALE GENOMIC DNA]</scope>
    <source>
        <strain evidence="4 5">Ag45/Mut15</strain>
    </source>
</reference>
<dbReference type="Gene3D" id="1.10.357.10">
    <property type="entry name" value="Tetracycline Repressor, domain 2"/>
    <property type="match status" value="1"/>
</dbReference>